<dbReference type="AlphaFoldDB" id="A0A2A9F0K8"/>
<feature type="chain" id="PRO_5038375701" description="Lipoprotein" evidence="1">
    <location>
        <begin position="27"/>
        <end position="142"/>
    </location>
</feature>
<proteinExistence type="predicted"/>
<dbReference type="OrthoDB" id="5191666at2"/>
<dbReference type="Proteomes" id="UP000224130">
    <property type="component" value="Unassembled WGS sequence"/>
</dbReference>
<accession>A0A2A9F0K8</accession>
<feature type="signal peptide" evidence="1">
    <location>
        <begin position="1"/>
        <end position="26"/>
    </location>
</feature>
<comment type="caution">
    <text evidence="2">The sequence shown here is derived from an EMBL/GenBank/DDBJ whole genome shotgun (WGS) entry which is preliminary data.</text>
</comment>
<gene>
    <name evidence="2" type="ORF">ATJ88_2757</name>
</gene>
<evidence type="ECO:0000256" key="1">
    <source>
        <dbReference type="SAM" id="SignalP"/>
    </source>
</evidence>
<reference evidence="2 3" key="1">
    <citation type="submission" date="2017-10" db="EMBL/GenBank/DDBJ databases">
        <title>Sequencing the genomes of 1000 actinobacteria strains.</title>
        <authorList>
            <person name="Klenk H.-P."/>
        </authorList>
    </citation>
    <scope>NUCLEOTIDE SEQUENCE [LARGE SCALE GENOMIC DNA]</scope>
    <source>
        <strain evidence="2 3">DSM 21863</strain>
    </source>
</reference>
<keyword evidence="3" id="KW-1185">Reference proteome</keyword>
<evidence type="ECO:0000313" key="3">
    <source>
        <dbReference type="Proteomes" id="UP000224130"/>
    </source>
</evidence>
<evidence type="ECO:0000313" key="2">
    <source>
        <dbReference type="EMBL" id="PFG44040.1"/>
    </source>
</evidence>
<keyword evidence="1" id="KW-0732">Signal</keyword>
<evidence type="ECO:0008006" key="4">
    <source>
        <dbReference type="Google" id="ProtNLM"/>
    </source>
</evidence>
<organism evidence="2 3">
    <name type="scientific">Isoptericola jiangsuensis</name>
    <dbReference type="NCBI Taxonomy" id="548579"/>
    <lineage>
        <taxon>Bacteria</taxon>
        <taxon>Bacillati</taxon>
        <taxon>Actinomycetota</taxon>
        <taxon>Actinomycetes</taxon>
        <taxon>Micrococcales</taxon>
        <taxon>Promicromonosporaceae</taxon>
        <taxon>Isoptericola</taxon>
    </lineage>
</organism>
<dbReference type="EMBL" id="PDJJ01000001">
    <property type="protein sequence ID" value="PFG44040.1"/>
    <property type="molecule type" value="Genomic_DNA"/>
</dbReference>
<dbReference type="RefSeq" id="WP_141538688.1">
    <property type="nucleotide sequence ID" value="NZ_PDJJ01000001.1"/>
</dbReference>
<sequence>MRTHLTRLGAAAAAAAVALTLSACSAQDETVVAFCDAFDSLEALTGQPQDADDDDPAAAAAARLETVTVEMEGIDPPAEIDASFTLVTEHFRALSDATAKSLAVPDDEAEQTAVAEASQRMTTAEFTDATAELDAFTEEHCS</sequence>
<dbReference type="PROSITE" id="PS51257">
    <property type="entry name" value="PROKAR_LIPOPROTEIN"/>
    <property type="match status" value="1"/>
</dbReference>
<name>A0A2A9F0K8_9MICO</name>
<protein>
    <recommendedName>
        <fullName evidence="4">Lipoprotein</fullName>
    </recommendedName>
</protein>